<comment type="subcellular location">
    <subcellularLocation>
        <location evidence="1">Nucleus</location>
    </subcellularLocation>
</comment>
<gene>
    <name evidence="6" type="ORF">JTE90_007256</name>
</gene>
<comment type="caution">
    <text evidence="6">The sequence shown here is derived from an EMBL/GenBank/DDBJ whole genome shotgun (WGS) entry which is preliminary data.</text>
</comment>
<keyword evidence="4" id="KW-0539">Nucleus</keyword>
<dbReference type="PANTHER" id="PTHR21242:SF0">
    <property type="entry name" value="TRANSCRIPTION INITIATION FACTOR TFIID SUBUNIT 10"/>
    <property type="match status" value="1"/>
</dbReference>
<dbReference type="GO" id="GO:0000124">
    <property type="term" value="C:SAGA complex"/>
    <property type="evidence" value="ECO:0007669"/>
    <property type="project" value="TreeGrafter"/>
</dbReference>
<keyword evidence="3" id="KW-0804">Transcription</keyword>
<accession>A0AAV6VMT0</accession>
<evidence type="ECO:0000313" key="6">
    <source>
        <dbReference type="EMBL" id="KAG8197518.1"/>
    </source>
</evidence>
<reference evidence="6 7" key="1">
    <citation type="journal article" date="2022" name="Nat. Ecol. Evol.">
        <title>A masculinizing supergene underlies an exaggerated male reproductive morph in a spider.</title>
        <authorList>
            <person name="Hendrickx F."/>
            <person name="De Corte Z."/>
            <person name="Sonet G."/>
            <person name="Van Belleghem S.M."/>
            <person name="Kostlbacher S."/>
            <person name="Vangestel C."/>
        </authorList>
    </citation>
    <scope>NUCLEOTIDE SEQUENCE [LARGE SCALE GENOMIC DNA]</scope>
    <source>
        <strain evidence="6">W744_W776</strain>
    </source>
</reference>
<evidence type="ECO:0000256" key="5">
    <source>
        <dbReference type="ARBA" id="ARBA00025730"/>
    </source>
</evidence>
<evidence type="ECO:0000256" key="2">
    <source>
        <dbReference type="ARBA" id="ARBA00023015"/>
    </source>
</evidence>
<dbReference type="GO" id="GO:0006367">
    <property type="term" value="P:transcription initiation at RNA polymerase II promoter"/>
    <property type="evidence" value="ECO:0007669"/>
    <property type="project" value="TreeGrafter"/>
</dbReference>
<keyword evidence="7" id="KW-1185">Reference proteome</keyword>
<dbReference type="CDD" id="cd07982">
    <property type="entry name" value="HFD_TAF10"/>
    <property type="match status" value="1"/>
</dbReference>
<name>A0AAV6VMT0_9ARAC</name>
<dbReference type="EMBL" id="JAFNEN010000054">
    <property type="protein sequence ID" value="KAG8197518.1"/>
    <property type="molecule type" value="Genomic_DNA"/>
</dbReference>
<dbReference type="Proteomes" id="UP000827092">
    <property type="component" value="Unassembled WGS sequence"/>
</dbReference>
<organism evidence="6 7">
    <name type="scientific">Oedothorax gibbosus</name>
    <dbReference type="NCBI Taxonomy" id="931172"/>
    <lineage>
        <taxon>Eukaryota</taxon>
        <taxon>Metazoa</taxon>
        <taxon>Ecdysozoa</taxon>
        <taxon>Arthropoda</taxon>
        <taxon>Chelicerata</taxon>
        <taxon>Arachnida</taxon>
        <taxon>Araneae</taxon>
        <taxon>Araneomorphae</taxon>
        <taxon>Entelegynae</taxon>
        <taxon>Araneoidea</taxon>
        <taxon>Linyphiidae</taxon>
        <taxon>Erigoninae</taxon>
        <taxon>Oedothorax</taxon>
    </lineage>
</organism>
<evidence type="ECO:0000313" key="7">
    <source>
        <dbReference type="Proteomes" id="UP000827092"/>
    </source>
</evidence>
<dbReference type="Pfam" id="PF03540">
    <property type="entry name" value="TAF10"/>
    <property type="match status" value="1"/>
</dbReference>
<evidence type="ECO:0000256" key="3">
    <source>
        <dbReference type="ARBA" id="ARBA00023163"/>
    </source>
</evidence>
<comment type="similarity">
    <text evidence="5">Belongs to the TAF10 family.</text>
</comment>
<evidence type="ECO:0000256" key="1">
    <source>
        <dbReference type="ARBA" id="ARBA00004123"/>
    </source>
</evidence>
<proteinExistence type="inferred from homology"/>
<sequence length="117" mass="12598">MDRQSLVPNQKSTVQSTSSGCTNIEDLVKVLETTSPTIPSAVVQHFINTAGLSTSDPQILNLISLASEKFIADIASEAMEHYKMKASSKGNALLTLTELSAALKEHGINAKKPPYFH</sequence>
<dbReference type="PANTHER" id="PTHR21242">
    <property type="entry name" value="TRANSCRIPTION INITIATION FACTOR TFIID SUBUNIT 10"/>
    <property type="match status" value="1"/>
</dbReference>
<dbReference type="GO" id="GO:0016251">
    <property type="term" value="F:RNA polymerase II general transcription initiation factor activity"/>
    <property type="evidence" value="ECO:0007669"/>
    <property type="project" value="TreeGrafter"/>
</dbReference>
<dbReference type="GO" id="GO:0005669">
    <property type="term" value="C:transcription factor TFIID complex"/>
    <property type="evidence" value="ECO:0007669"/>
    <property type="project" value="TreeGrafter"/>
</dbReference>
<dbReference type="GO" id="GO:1990841">
    <property type="term" value="F:promoter-specific chromatin binding"/>
    <property type="evidence" value="ECO:0007669"/>
    <property type="project" value="TreeGrafter"/>
</dbReference>
<evidence type="ECO:0000256" key="4">
    <source>
        <dbReference type="ARBA" id="ARBA00023242"/>
    </source>
</evidence>
<dbReference type="InterPro" id="IPR003923">
    <property type="entry name" value="TAF10"/>
</dbReference>
<dbReference type="PRINTS" id="PR01443">
    <property type="entry name" value="TFIID30KDSUB"/>
</dbReference>
<dbReference type="AlphaFoldDB" id="A0AAV6VMT0"/>
<evidence type="ECO:0008006" key="8">
    <source>
        <dbReference type="Google" id="ProtNLM"/>
    </source>
</evidence>
<protein>
    <recommendedName>
        <fullName evidence="8">Transcription initiation factor TFIID subunit 10</fullName>
    </recommendedName>
</protein>
<keyword evidence="2" id="KW-0805">Transcription regulation</keyword>